<dbReference type="InterPro" id="IPR034154">
    <property type="entry name" value="TOPRIM_DnaG/twinkle"/>
</dbReference>
<organism evidence="3 4">
    <name type="scientific">Croceicoccus mobilis</name>
    <dbReference type="NCBI Taxonomy" id="1703339"/>
    <lineage>
        <taxon>Bacteria</taxon>
        <taxon>Pseudomonadati</taxon>
        <taxon>Pseudomonadota</taxon>
        <taxon>Alphaproteobacteria</taxon>
        <taxon>Sphingomonadales</taxon>
        <taxon>Erythrobacteraceae</taxon>
        <taxon>Croceicoccus</taxon>
    </lineage>
</organism>
<dbReference type="InterPro" id="IPR055570">
    <property type="entry name" value="DUF7146"/>
</dbReference>
<dbReference type="Pfam" id="PF13362">
    <property type="entry name" value="Toprim_3"/>
    <property type="match status" value="1"/>
</dbReference>
<evidence type="ECO:0000259" key="1">
    <source>
        <dbReference type="Pfam" id="PF13362"/>
    </source>
</evidence>
<reference evidence="3" key="2">
    <citation type="submission" date="2020-09" db="EMBL/GenBank/DDBJ databases">
        <authorList>
            <person name="Sun Q."/>
            <person name="Zhou Y."/>
        </authorList>
    </citation>
    <scope>NUCLEOTIDE SEQUENCE</scope>
    <source>
        <strain evidence="3">CGMCC 1.15360</strain>
    </source>
</reference>
<dbReference type="CDD" id="cd01029">
    <property type="entry name" value="TOPRIM_primases"/>
    <property type="match status" value="1"/>
</dbReference>
<evidence type="ECO:0000259" key="2">
    <source>
        <dbReference type="Pfam" id="PF23639"/>
    </source>
</evidence>
<keyword evidence="4" id="KW-1185">Reference proteome</keyword>
<name>A0A916Z352_9SPHN</name>
<dbReference type="RefSeq" id="WP_066777056.1">
    <property type="nucleotide sequence ID" value="NZ_BMIP01000005.1"/>
</dbReference>
<evidence type="ECO:0000313" key="3">
    <source>
        <dbReference type="EMBL" id="GGD74031.1"/>
    </source>
</evidence>
<comment type="caution">
    <text evidence="3">The sequence shown here is derived from an EMBL/GenBank/DDBJ whole genome shotgun (WGS) entry which is preliminary data.</text>
</comment>
<gene>
    <name evidence="3" type="ORF">GCM10010990_24570</name>
</gene>
<dbReference type="Proteomes" id="UP000612349">
    <property type="component" value="Unassembled WGS sequence"/>
</dbReference>
<feature type="domain" description="DUF7146" evidence="2">
    <location>
        <begin position="137"/>
        <end position="243"/>
    </location>
</feature>
<dbReference type="EMBL" id="BMIP01000005">
    <property type="protein sequence ID" value="GGD74031.1"/>
    <property type="molecule type" value="Genomic_DNA"/>
</dbReference>
<protein>
    <recommendedName>
        <fullName evidence="5">Toprim domain-containing protein</fullName>
    </recommendedName>
</protein>
<proteinExistence type="predicted"/>
<evidence type="ECO:0000313" key="4">
    <source>
        <dbReference type="Proteomes" id="UP000612349"/>
    </source>
</evidence>
<sequence length="372" mass="41204">MMEVAEIEQRLRDQVAALAPHLLPNGVRDGHYLKVGSIEGERGQSLVVELSGARQGKWRDYAADSNGDMLDLIEATQGLADKRSAVQWAKDWLGIEEEYSPDRPARLSPEEREARARVARERAARHEAELERERAAKMKGARSLYLHAEAETARTPVDFYLRARMLRPDPFDRWPGVLRYHPEVFCKEARVKVPAMVAAIYLADGTHVATHRTFLANHPEKGWGKMDVTQPKKVLGPMGGGFIPISKGSSGKPMSQMVEGEPVYMTEGIEDAIAVRMKMPEARIVAAISLGNMGAVILPEKARRLTIVTDRDDGNETAQEALERSIGRQQARGIEVSLVVPPEKVNGLPVKDINDWIRAEAWGARAKAARGA</sequence>
<evidence type="ECO:0008006" key="5">
    <source>
        <dbReference type="Google" id="ProtNLM"/>
    </source>
</evidence>
<reference evidence="3" key="1">
    <citation type="journal article" date="2014" name="Int. J. Syst. Evol. Microbiol.">
        <title>Complete genome sequence of Corynebacterium casei LMG S-19264T (=DSM 44701T), isolated from a smear-ripened cheese.</title>
        <authorList>
            <consortium name="US DOE Joint Genome Institute (JGI-PGF)"/>
            <person name="Walter F."/>
            <person name="Albersmeier A."/>
            <person name="Kalinowski J."/>
            <person name="Ruckert C."/>
        </authorList>
    </citation>
    <scope>NUCLEOTIDE SEQUENCE</scope>
    <source>
        <strain evidence="3">CGMCC 1.15360</strain>
    </source>
</reference>
<accession>A0A916Z352</accession>
<dbReference type="AlphaFoldDB" id="A0A916Z352"/>
<dbReference type="InterPro" id="IPR006171">
    <property type="entry name" value="TOPRIM_dom"/>
</dbReference>
<dbReference type="Pfam" id="PF23639">
    <property type="entry name" value="DUF7146"/>
    <property type="match status" value="1"/>
</dbReference>
<feature type="domain" description="Toprim" evidence="1">
    <location>
        <begin position="264"/>
        <end position="360"/>
    </location>
</feature>
<dbReference type="Gene3D" id="3.40.1360.10">
    <property type="match status" value="1"/>
</dbReference>